<dbReference type="GO" id="GO:0043565">
    <property type="term" value="F:sequence-specific DNA binding"/>
    <property type="evidence" value="ECO:0007669"/>
    <property type="project" value="InterPro"/>
</dbReference>
<dbReference type="AlphaFoldDB" id="A0AAD0ZKM5"/>
<dbReference type="PANTHER" id="PTHR32071">
    <property type="entry name" value="TRANSCRIPTIONAL REGULATORY PROTEIN"/>
    <property type="match status" value="1"/>
</dbReference>
<keyword evidence="5" id="KW-0804">Transcription</keyword>
<dbReference type="Proteomes" id="UP000280455">
    <property type="component" value="Chromosome"/>
</dbReference>
<dbReference type="Pfam" id="PF02954">
    <property type="entry name" value="HTH_8"/>
    <property type="match status" value="1"/>
</dbReference>
<proteinExistence type="predicted"/>
<dbReference type="CDD" id="cd00009">
    <property type="entry name" value="AAA"/>
    <property type="match status" value="1"/>
</dbReference>
<evidence type="ECO:0000256" key="1">
    <source>
        <dbReference type="ARBA" id="ARBA00022741"/>
    </source>
</evidence>
<feature type="domain" description="Sigma-54 factor interaction" evidence="7">
    <location>
        <begin position="338"/>
        <end position="563"/>
    </location>
</feature>
<dbReference type="Pfam" id="PF01590">
    <property type="entry name" value="GAF"/>
    <property type="match status" value="1"/>
</dbReference>
<name>A0AAD0ZKM5_9PSED</name>
<dbReference type="RefSeq" id="WP_124301928.1">
    <property type="nucleotide sequence ID" value="NZ_CP027749.1"/>
</dbReference>
<dbReference type="GO" id="GO:0006355">
    <property type="term" value="P:regulation of DNA-templated transcription"/>
    <property type="evidence" value="ECO:0007669"/>
    <property type="project" value="InterPro"/>
</dbReference>
<dbReference type="InterPro" id="IPR000014">
    <property type="entry name" value="PAS"/>
</dbReference>
<keyword evidence="4" id="KW-0238">DNA-binding</keyword>
<dbReference type="InterPro" id="IPR035965">
    <property type="entry name" value="PAS-like_dom_sf"/>
</dbReference>
<evidence type="ECO:0000256" key="5">
    <source>
        <dbReference type="ARBA" id="ARBA00023163"/>
    </source>
</evidence>
<evidence type="ECO:0000256" key="6">
    <source>
        <dbReference type="SAM" id="MobiDB-lite"/>
    </source>
</evidence>
<dbReference type="InterPro" id="IPR003593">
    <property type="entry name" value="AAA+_ATPase"/>
</dbReference>
<accession>A0AAD0ZKM5</accession>
<dbReference type="GO" id="GO:0005524">
    <property type="term" value="F:ATP binding"/>
    <property type="evidence" value="ECO:0007669"/>
    <property type="project" value="UniProtKB-KW"/>
</dbReference>
<dbReference type="PROSITE" id="PS50045">
    <property type="entry name" value="SIGMA54_INTERACT_4"/>
    <property type="match status" value="1"/>
</dbReference>
<dbReference type="SUPFAM" id="SSF55785">
    <property type="entry name" value="PYP-like sensor domain (PAS domain)"/>
    <property type="match status" value="1"/>
</dbReference>
<dbReference type="InterPro" id="IPR029016">
    <property type="entry name" value="GAF-like_dom_sf"/>
</dbReference>
<dbReference type="SMART" id="SM00382">
    <property type="entry name" value="AAA"/>
    <property type="match status" value="1"/>
</dbReference>
<dbReference type="EMBL" id="CP027750">
    <property type="protein sequence ID" value="AZE31018.1"/>
    <property type="molecule type" value="Genomic_DNA"/>
</dbReference>
<evidence type="ECO:0000259" key="7">
    <source>
        <dbReference type="PROSITE" id="PS50045"/>
    </source>
</evidence>
<dbReference type="FunFam" id="3.40.50.300:FF:000006">
    <property type="entry name" value="DNA-binding transcriptional regulator NtrC"/>
    <property type="match status" value="1"/>
</dbReference>
<dbReference type="Gene3D" id="1.10.10.60">
    <property type="entry name" value="Homeodomain-like"/>
    <property type="match status" value="1"/>
</dbReference>
<gene>
    <name evidence="8" type="ORF">C4K07_4242</name>
</gene>
<dbReference type="InterPro" id="IPR025943">
    <property type="entry name" value="Sigma_54_int_dom_ATP-bd_2"/>
</dbReference>
<reference evidence="8 9" key="1">
    <citation type="submission" date="2018-03" db="EMBL/GenBank/DDBJ databases">
        <title>Diversity of phytobeneficial traits revealed by whole-genome analysis of worldwide-isolated phenazine-producing Pseudomonas spp.</title>
        <authorList>
            <person name="Biessy A."/>
            <person name="Novinscak A."/>
            <person name="Blom J."/>
            <person name="Leger G."/>
            <person name="Thomashow L.S."/>
            <person name="Cazorla F.M."/>
            <person name="Josic D."/>
            <person name="Filion M."/>
        </authorList>
    </citation>
    <scope>NUCLEOTIDE SEQUENCE [LARGE SCALE GENOMIC DNA]</scope>
    <source>
        <strain evidence="8 9">ChPhzS24</strain>
    </source>
</reference>
<keyword evidence="1" id="KW-0547">Nucleotide-binding</keyword>
<protein>
    <submittedName>
        <fullName evidence="8">Sigma-54 dependent transcriptional regulator</fullName>
    </submittedName>
</protein>
<dbReference type="InterPro" id="IPR003018">
    <property type="entry name" value="GAF"/>
</dbReference>
<dbReference type="Gene3D" id="3.40.50.300">
    <property type="entry name" value="P-loop containing nucleotide triphosphate hydrolases"/>
    <property type="match status" value="1"/>
</dbReference>
<dbReference type="PANTHER" id="PTHR32071:SF77">
    <property type="entry name" value="TRANSCRIPTIONAL REGULATORY PROTEIN"/>
    <property type="match status" value="1"/>
</dbReference>
<dbReference type="InterPro" id="IPR002078">
    <property type="entry name" value="Sigma_54_int"/>
</dbReference>
<evidence type="ECO:0000256" key="2">
    <source>
        <dbReference type="ARBA" id="ARBA00022840"/>
    </source>
</evidence>
<dbReference type="InterPro" id="IPR025662">
    <property type="entry name" value="Sigma_54_int_dom_ATP-bd_1"/>
</dbReference>
<dbReference type="Pfam" id="PF00158">
    <property type="entry name" value="Sigma54_activat"/>
    <property type="match status" value="1"/>
</dbReference>
<evidence type="ECO:0000313" key="9">
    <source>
        <dbReference type="Proteomes" id="UP000280455"/>
    </source>
</evidence>
<dbReference type="Pfam" id="PF25601">
    <property type="entry name" value="AAA_lid_14"/>
    <property type="match status" value="1"/>
</dbReference>
<feature type="region of interest" description="Disordered" evidence="6">
    <location>
        <begin position="315"/>
        <end position="337"/>
    </location>
</feature>
<evidence type="ECO:0000256" key="4">
    <source>
        <dbReference type="ARBA" id="ARBA00023125"/>
    </source>
</evidence>
<dbReference type="InterPro" id="IPR009057">
    <property type="entry name" value="Homeodomain-like_sf"/>
</dbReference>
<keyword evidence="2" id="KW-0067">ATP-binding</keyword>
<dbReference type="InterPro" id="IPR027417">
    <property type="entry name" value="P-loop_NTPase"/>
</dbReference>
<dbReference type="SUPFAM" id="SSF52540">
    <property type="entry name" value="P-loop containing nucleoside triphosphate hydrolases"/>
    <property type="match status" value="1"/>
</dbReference>
<dbReference type="PROSITE" id="PS00675">
    <property type="entry name" value="SIGMA54_INTERACT_1"/>
    <property type="match status" value="1"/>
</dbReference>
<dbReference type="CDD" id="cd00130">
    <property type="entry name" value="PAS"/>
    <property type="match status" value="1"/>
</dbReference>
<organism evidence="8 9">
    <name type="scientific">Pseudomonas chlororaphis subsp. aureofaciens</name>
    <dbReference type="NCBI Taxonomy" id="587851"/>
    <lineage>
        <taxon>Bacteria</taxon>
        <taxon>Pseudomonadati</taxon>
        <taxon>Pseudomonadota</taxon>
        <taxon>Gammaproteobacteria</taxon>
        <taxon>Pseudomonadales</taxon>
        <taxon>Pseudomonadaceae</taxon>
        <taxon>Pseudomonas</taxon>
    </lineage>
</organism>
<dbReference type="InterPro" id="IPR058031">
    <property type="entry name" value="AAA_lid_NorR"/>
</dbReference>
<evidence type="ECO:0000313" key="8">
    <source>
        <dbReference type="EMBL" id="AZE31018.1"/>
    </source>
</evidence>
<dbReference type="Gene3D" id="3.30.450.40">
    <property type="match status" value="1"/>
</dbReference>
<dbReference type="Gene3D" id="1.10.8.60">
    <property type="match status" value="1"/>
</dbReference>
<dbReference type="PRINTS" id="PR01590">
    <property type="entry name" value="HTHFIS"/>
</dbReference>
<dbReference type="PROSITE" id="PS00676">
    <property type="entry name" value="SIGMA54_INTERACT_2"/>
    <property type="match status" value="1"/>
</dbReference>
<keyword evidence="3" id="KW-0805">Transcription regulation</keyword>
<dbReference type="SUPFAM" id="SSF46689">
    <property type="entry name" value="Homeodomain-like"/>
    <property type="match status" value="1"/>
</dbReference>
<evidence type="ECO:0000256" key="3">
    <source>
        <dbReference type="ARBA" id="ARBA00023015"/>
    </source>
</evidence>
<dbReference type="InterPro" id="IPR002197">
    <property type="entry name" value="HTH_Fis"/>
</dbReference>
<sequence>MTLIRTTTGELQHKAGLARKKLHLEGEVPDGVLRAEIDASWRRSLSHGVHFNGQPELTLESGASLEVLLASNRLLLDAAIPAIDYLAERQGQDGLIILANADATILSIEGRADRLKGSGVQDITLGACWSEATRGTNALGTALVEARTTLIDCGEHYLDRLSHFSCTSVPIHCSQGEILGVLDLTREGPLGRFQDSSALLAMAVSQIESRVFNASYPEQIVLAFHSRRQYLESPWQGLLALSLGGQILAVSTQACQLLNASRAALVGRRCEEFLGVDGLQLLARLQQGGIGSLQTAKGEFFYKTLRAPQRSITVSSVPRSAPKNAPSHPQLDPQLDNLAGSNSRYARALRMARQGLANALPVLLLGETGTGKEVVARALHLAGSRADKPFIAVNCAAIPEGLIESELFGYREGAFTGSRRGGMIGRLQQAHGGTLFLDEIGDMPLALQARLLRVLQDRKVAPLGAGEEQDIDIALICATHRDLKQQVADKQFREDLFYRVNGISVMLPALREREDFDALLEVLLAKLGSPGVALAEDLRQLLAGYHWPGNIRQLEMVLRTALAMREEGEAALGLDHLPDSMLDDLNASERPATGSIRENQLELIRQALDSHQGNVSAAADALGISRATLYRKLKQLRS</sequence>